<proteinExistence type="predicted"/>
<reference evidence="1 2" key="1">
    <citation type="submission" date="2024-08" db="EMBL/GenBank/DDBJ databases">
        <authorList>
            <person name="Cucini C."/>
            <person name="Frati F."/>
        </authorList>
    </citation>
    <scope>NUCLEOTIDE SEQUENCE [LARGE SCALE GENOMIC DNA]</scope>
</reference>
<evidence type="ECO:0000313" key="2">
    <source>
        <dbReference type="Proteomes" id="UP001642540"/>
    </source>
</evidence>
<dbReference type="Proteomes" id="UP001642540">
    <property type="component" value="Unassembled WGS sequence"/>
</dbReference>
<organism evidence="1 2">
    <name type="scientific">Orchesella dallaii</name>
    <dbReference type="NCBI Taxonomy" id="48710"/>
    <lineage>
        <taxon>Eukaryota</taxon>
        <taxon>Metazoa</taxon>
        <taxon>Ecdysozoa</taxon>
        <taxon>Arthropoda</taxon>
        <taxon>Hexapoda</taxon>
        <taxon>Collembola</taxon>
        <taxon>Entomobryomorpha</taxon>
        <taxon>Entomobryoidea</taxon>
        <taxon>Orchesellidae</taxon>
        <taxon>Orchesellinae</taxon>
        <taxon>Orchesella</taxon>
    </lineage>
</organism>
<gene>
    <name evidence="1" type="ORF">ODALV1_LOCUS9981</name>
</gene>
<name>A0ABP1QD91_9HEXA</name>
<comment type="caution">
    <text evidence="1">The sequence shown here is derived from an EMBL/GenBank/DDBJ whole genome shotgun (WGS) entry which is preliminary data.</text>
</comment>
<evidence type="ECO:0000313" key="1">
    <source>
        <dbReference type="EMBL" id="CAL8098581.1"/>
    </source>
</evidence>
<dbReference type="EMBL" id="CAXLJM020000030">
    <property type="protein sequence ID" value="CAL8098581.1"/>
    <property type="molecule type" value="Genomic_DNA"/>
</dbReference>
<protein>
    <submittedName>
        <fullName evidence="1">Uncharacterized protein</fullName>
    </submittedName>
</protein>
<keyword evidence="2" id="KW-1185">Reference proteome</keyword>
<accession>A0ABP1QD91</accession>
<sequence length="126" mass="14680">MQSVEYFYLNFEVCDRVFNLLMGYTKFPNVVQFGFVFDSERFSPQSFSLQLIKRVFTTSIESIKSVAIHKIGSAGPFNQHTHTLERMPNVSDLSLRATSHCNSTCSYHFDYPYLFDVFPNLKKIRN</sequence>